<sequence>MNKIVREHYPIEKLPEDLRAELTGQGTVTVTIETEMTPPQNVAAARASWNALLERISQLHATGAVKPVTSEEAVARVRALRDEWD</sequence>
<dbReference type="KEGG" id="bvv:BHK69_09975"/>
<dbReference type="Proteomes" id="UP000094969">
    <property type="component" value="Chromosome"/>
</dbReference>
<dbReference type="EMBL" id="CP017147">
    <property type="protein sequence ID" value="AOO80749.1"/>
    <property type="molecule type" value="Genomic_DNA"/>
</dbReference>
<name>A0A1D7U052_9HYPH</name>
<keyword evidence="2" id="KW-1185">Reference proteome</keyword>
<organism evidence="1 2">
    <name type="scientific">Bosea vaviloviae</name>
    <dbReference type="NCBI Taxonomy" id="1526658"/>
    <lineage>
        <taxon>Bacteria</taxon>
        <taxon>Pseudomonadati</taxon>
        <taxon>Pseudomonadota</taxon>
        <taxon>Alphaproteobacteria</taxon>
        <taxon>Hyphomicrobiales</taxon>
        <taxon>Boseaceae</taxon>
        <taxon>Bosea</taxon>
    </lineage>
</organism>
<dbReference type="STRING" id="1526658.BHK69_09975"/>
<protein>
    <submittedName>
        <fullName evidence="1">Uncharacterized protein</fullName>
    </submittedName>
</protein>
<dbReference type="OrthoDB" id="7875908at2"/>
<gene>
    <name evidence="1" type="ORF">BHK69_09975</name>
</gene>
<reference evidence="1 2" key="1">
    <citation type="journal article" date="2015" name="Antonie Van Leeuwenhoek">
        <title>Bosea vaviloviae sp. nov., a new species of slow-growing rhizobia isolated from nodules of the relict species Vavilovia formosa (Stev.) Fed.</title>
        <authorList>
            <person name="Safronova V.I."/>
            <person name="Kuznetsova I.G."/>
            <person name="Sazanova A.L."/>
            <person name="Kimeklis A.K."/>
            <person name="Belimov A.A."/>
            <person name="Andronov E.E."/>
            <person name="Pinaev A.G."/>
            <person name="Chizhevskaya E.P."/>
            <person name="Pukhaev A.R."/>
            <person name="Popov K.P."/>
            <person name="Willems A."/>
            <person name="Tikhonovich I.A."/>
        </authorList>
    </citation>
    <scope>NUCLEOTIDE SEQUENCE [LARGE SCALE GENOMIC DNA]</scope>
    <source>
        <strain evidence="1 2">Vaf18</strain>
    </source>
</reference>
<dbReference type="RefSeq" id="WP_069689967.1">
    <property type="nucleotide sequence ID" value="NZ_CP017147.1"/>
</dbReference>
<proteinExistence type="predicted"/>
<accession>A0A1D7U052</accession>
<evidence type="ECO:0000313" key="1">
    <source>
        <dbReference type="EMBL" id="AOO80749.1"/>
    </source>
</evidence>
<evidence type="ECO:0000313" key="2">
    <source>
        <dbReference type="Proteomes" id="UP000094969"/>
    </source>
</evidence>
<dbReference type="AlphaFoldDB" id="A0A1D7U052"/>